<keyword evidence="3" id="KW-0238">DNA-binding</keyword>
<keyword evidence="1" id="KW-0678">Repressor</keyword>
<dbReference type="AlphaFoldDB" id="A0A540WHA8"/>
<evidence type="ECO:0000256" key="2">
    <source>
        <dbReference type="ARBA" id="ARBA00023015"/>
    </source>
</evidence>
<sequence>PFHSEWVLECESSQKQAAEAMTGLLRQNPTITAVLCYNNVVATGAWFGLLRAGRQSGEDGVESYFEQRVALAAFADVPEAALDYMPLTWVTTPAREMGKSLADSMLRRLEEGTGETRNQIMPPRLVTRK</sequence>
<accession>A0A540WHA8</accession>
<dbReference type="PANTHER" id="PTHR30146">
    <property type="entry name" value="LACI-RELATED TRANSCRIPTIONAL REPRESSOR"/>
    <property type="match status" value="1"/>
</dbReference>
<evidence type="ECO:0000259" key="5">
    <source>
        <dbReference type="Pfam" id="PF00532"/>
    </source>
</evidence>
<keyword evidence="4" id="KW-0804">Transcription</keyword>
<keyword evidence="2" id="KW-0805">Transcription regulation</keyword>
<protein>
    <submittedName>
        <fullName evidence="6">Mal regulon transcriptional regulator MalI</fullName>
    </submittedName>
</protein>
<evidence type="ECO:0000256" key="1">
    <source>
        <dbReference type="ARBA" id="ARBA00022491"/>
    </source>
</evidence>
<dbReference type="GO" id="GO:0000976">
    <property type="term" value="F:transcription cis-regulatory region binding"/>
    <property type="evidence" value="ECO:0007669"/>
    <property type="project" value="TreeGrafter"/>
</dbReference>
<organism evidence="6 7">
    <name type="scientific">Myxococcus llanfairpwllgwyngyllgogerychwyrndrobwllllantysiliogogogochensis</name>
    <dbReference type="NCBI Taxonomy" id="2590453"/>
    <lineage>
        <taxon>Bacteria</taxon>
        <taxon>Pseudomonadati</taxon>
        <taxon>Myxococcota</taxon>
        <taxon>Myxococcia</taxon>
        <taxon>Myxococcales</taxon>
        <taxon>Cystobacterineae</taxon>
        <taxon>Myxococcaceae</taxon>
        <taxon>Myxococcus</taxon>
    </lineage>
</organism>
<evidence type="ECO:0000313" key="7">
    <source>
        <dbReference type="Proteomes" id="UP000315369"/>
    </source>
</evidence>
<comment type="caution">
    <text evidence="6">The sequence shown here is derived from an EMBL/GenBank/DDBJ whole genome shotgun (WGS) entry which is preliminary data.</text>
</comment>
<feature type="domain" description="Periplasmic binding protein/LacI sugar binding" evidence="5">
    <location>
        <begin position="1"/>
        <end position="126"/>
    </location>
</feature>
<dbReference type="Pfam" id="PF00532">
    <property type="entry name" value="Peripla_BP_1"/>
    <property type="match status" value="1"/>
</dbReference>
<dbReference type="Gene3D" id="3.40.50.2300">
    <property type="match status" value="1"/>
</dbReference>
<evidence type="ECO:0000256" key="3">
    <source>
        <dbReference type="ARBA" id="ARBA00023125"/>
    </source>
</evidence>
<keyword evidence="7" id="KW-1185">Reference proteome</keyword>
<reference evidence="6 7" key="1">
    <citation type="submission" date="2019-06" db="EMBL/GenBank/DDBJ databases">
        <authorList>
            <person name="Livingstone P."/>
            <person name="Whitworth D."/>
        </authorList>
    </citation>
    <scope>NUCLEOTIDE SEQUENCE [LARGE SCALE GENOMIC DNA]</scope>
    <source>
        <strain evidence="6 7">AM401</strain>
    </source>
</reference>
<gene>
    <name evidence="6" type="ORF">FJV41_50320</name>
</gene>
<dbReference type="EMBL" id="VIFM01000742">
    <property type="protein sequence ID" value="TQF08368.1"/>
    <property type="molecule type" value="Genomic_DNA"/>
</dbReference>
<dbReference type="InterPro" id="IPR028082">
    <property type="entry name" value="Peripla_BP_I"/>
</dbReference>
<feature type="non-terminal residue" evidence="6">
    <location>
        <position position="1"/>
    </location>
</feature>
<dbReference type="Proteomes" id="UP000315369">
    <property type="component" value="Unassembled WGS sequence"/>
</dbReference>
<dbReference type="RefSeq" id="WP_181791576.1">
    <property type="nucleotide sequence ID" value="NZ_VIFM01000742.1"/>
</dbReference>
<name>A0A540WHA8_9BACT</name>
<evidence type="ECO:0000256" key="4">
    <source>
        <dbReference type="ARBA" id="ARBA00023163"/>
    </source>
</evidence>
<dbReference type="PANTHER" id="PTHR30146:SF148">
    <property type="entry name" value="HTH-TYPE TRANSCRIPTIONAL REPRESSOR PURR-RELATED"/>
    <property type="match status" value="1"/>
</dbReference>
<dbReference type="GO" id="GO:0003700">
    <property type="term" value="F:DNA-binding transcription factor activity"/>
    <property type="evidence" value="ECO:0007669"/>
    <property type="project" value="TreeGrafter"/>
</dbReference>
<evidence type="ECO:0000313" key="6">
    <source>
        <dbReference type="EMBL" id="TQF08368.1"/>
    </source>
</evidence>
<dbReference type="InterPro" id="IPR001761">
    <property type="entry name" value="Peripla_BP/Lac1_sug-bd_dom"/>
</dbReference>
<proteinExistence type="predicted"/>
<dbReference type="SUPFAM" id="SSF53822">
    <property type="entry name" value="Periplasmic binding protein-like I"/>
    <property type="match status" value="1"/>
</dbReference>